<accession>A0A6G0WRR4</accession>
<reference evidence="2 3" key="1">
    <citation type="submission" date="2019-07" db="EMBL/GenBank/DDBJ databases">
        <title>Genomics analysis of Aphanomyces spp. identifies a new class of oomycete effector associated with host adaptation.</title>
        <authorList>
            <person name="Gaulin E."/>
        </authorList>
    </citation>
    <scope>NUCLEOTIDE SEQUENCE [LARGE SCALE GENOMIC DNA]</scope>
    <source>
        <strain evidence="2 3">ATCC 201684</strain>
    </source>
</reference>
<evidence type="ECO:0000313" key="2">
    <source>
        <dbReference type="EMBL" id="KAF0730108.1"/>
    </source>
</evidence>
<sequence>MATVPLAKVAAAFLFSLPNLRRLKRSMDLCYTSAAHGLHTEAPSNEIVAAMEQLKRQRSAVEDKRLQLAQSLERDENSQSASQQAAKTPSEFARLFHDNVVPSPTT</sequence>
<dbReference type="VEuPathDB" id="FungiDB:AeMF1_012222"/>
<protein>
    <submittedName>
        <fullName evidence="2">Uncharacterized protein</fullName>
    </submittedName>
</protein>
<dbReference type="EMBL" id="VJMJ01000156">
    <property type="protein sequence ID" value="KAF0730108.1"/>
    <property type="molecule type" value="Genomic_DNA"/>
</dbReference>
<feature type="region of interest" description="Disordered" evidence="1">
    <location>
        <begin position="65"/>
        <end position="106"/>
    </location>
</feature>
<keyword evidence="3" id="KW-1185">Reference proteome</keyword>
<organism evidence="2 3">
    <name type="scientific">Aphanomyces euteiches</name>
    <dbReference type="NCBI Taxonomy" id="100861"/>
    <lineage>
        <taxon>Eukaryota</taxon>
        <taxon>Sar</taxon>
        <taxon>Stramenopiles</taxon>
        <taxon>Oomycota</taxon>
        <taxon>Saprolegniomycetes</taxon>
        <taxon>Saprolegniales</taxon>
        <taxon>Verrucalvaceae</taxon>
        <taxon>Aphanomyces</taxon>
    </lineage>
</organism>
<comment type="caution">
    <text evidence="2">The sequence shown here is derived from an EMBL/GenBank/DDBJ whole genome shotgun (WGS) entry which is preliminary data.</text>
</comment>
<gene>
    <name evidence="2" type="ORF">Ae201684_012403</name>
</gene>
<feature type="compositionally biased region" description="Basic and acidic residues" evidence="1">
    <location>
        <begin position="65"/>
        <end position="77"/>
    </location>
</feature>
<evidence type="ECO:0000313" key="3">
    <source>
        <dbReference type="Proteomes" id="UP000481153"/>
    </source>
</evidence>
<dbReference type="AlphaFoldDB" id="A0A6G0WRR4"/>
<dbReference type="Proteomes" id="UP000481153">
    <property type="component" value="Unassembled WGS sequence"/>
</dbReference>
<evidence type="ECO:0000256" key="1">
    <source>
        <dbReference type="SAM" id="MobiDB-lite"/>
    </source>
</evidence>
<proteinExistence type="predicted"/>
<name>A0A6G0WRR4_9STRA</name>
<feature type="compositionally biased region" description="Polar residues" evidence="1">
    <location>
        <begin position="78"/>
        <end position="87"/>
    </location>
</feature>